<sequence>MPRFQEVESGQAPPSGGSGLVAKRYNILQSLGRGSFGSVYLVQDTRAADGEKLKVLKQIPLGDLRPDETVRATQEAQLLSQLHHPAILTFYHSFLERDAFCIITEYCQDRDLDWKLEEVRRAGRSLPEIQVIDWFIQLLLGLHYMHDRRILHRDLKAKNVFLKQNLVKIGDFGVSCLLMGSCDLATTFTGTPYYMSPEVVTHQGYDSKSDICHVAVTGSDTGDSAWSCQCPLEAAAFITPRVARALGCLLFEMCCLTHAFRGPSFLSVVMKIVEGETPTLPASFSPDLNSVLQRMLHKQPSSRPSAAELLKTKFMERHMQKMKIRFEFVSSGGEEDAQVIAKNMQTKVHLQTLRERSEVEKMTPRERMRLRKLQAADEKARRLRKLAEKKYEEIHTRRRELRSRHFEKISVDVLNESREGGACQTLIQSPIRSHDHRSAGGLQPIERQDESEPELHDIPEDPQAAEVYYNQDGFDSCSEDEETETPAETLYLSDPQIPAAGLIDQVIDHQLSSDDHLDFLQVSELEAMMKHMQKVLEEELSGDPVEPEAPQTPQGPRSPQTPQGPQMINSSLLETRIQHLRESACRRLGSDVFQQLYENLKEARRRREVEDEDSVTEDAPEDEPDVGFQVDQLLFLEGELQRVRRLQEYTPPV</sequence>
<dbReference type="PROSITE" id="PS00108">
    <property type="entry name" value="PROTEIN_KINASE_ST"/>
    <property type="match status" value="1"/>
</dbReference>
<feature type="compositionally biased region" description="Basic and acidic residues" evidence="11">
    <location>
        <begin position="446"/>
        <end position="457"/>
    </location>
</feature>
<name>A0A3B4VCY9_SERDU</name>
<keyword evidence="5" id="KW-0547">Nucleotide-binding</keyword>
<dbReference type="PANTHER" id="PTHR44899:SF8">
    <property type="entry name" value="NIMA-RELATED KINASE 11"/>
    <property type="match status" value="1"/>
</dbReference>
<feature type="compositionally biased region" description="Polar residues" evidence="11">
    <location>
        <begin position="551"/>
        <end position="567"/>
    </location>
</feature>
<dbReference type="Gene3D" id="1.10.510.10">
    <property type="entry name" value="Transferase(Phosphotransferase) domain 1"/>
    <property type="match status" value="1"/>
</dbReference>
<feature type="domain" description="Protein kinase" evidence="12">
    <location>
        <begin position="25"/>
        <end position="315"/>
    </location>
</feature>
<accession>A0A3B4VCY9</accession>
<dbReference type="PROSITE" id="PS50011">
    <property type="entry name" value="PROTEIN_KINASE_DOM"/>
    <property type="match status" value="1"/>
</dbReference>
<feature type="region of interest" description="Disordered" evidence="11">
    <location>
        <begin position="538"/>
        <end position="567"/>
    </location>
</feature>
<evidence type="ECO:0000256" key="6">
    <source>
        <dbReference type="ARBA" id="ARBA00022777"/>
    </source>
</evidence>
<proteinExistence type="inferred from homology"/>
<protein>
    <recommendedName>
        <fullName evidence="2">non-specific serine/threonine protein kinase</fullName>
        <ecNumber evidence="2">2.7.11.1</ecNumber>
    </recommendedName>
</protein>
<evidence type="ECO:0000256" key="8">
    <source>
        <dbReference type="ARBA" id="ARBA00047899"/>
    </source>
</evidence>
<dbReference type="SMART" id="SM00220">
    <property type="entry name" value="S_TKc"/>
    <property type="match status" value="1"/>
</dbReference>
<evidence type="ECO:0000256" key="2">
    <source>
        <dbReference type="ARBA" id="ARBA00012513"/>
    </source>
</evidence>
<feature type="region of interest" description="Disordered" evidence="11">
    <location>
        <begin position="433"/>
        <end position="457"/>
    </location>
</feature>
<comment type="similarity">
    <text evidence="1">Belongs to the protein kinase superfamily. NEK Ser/Thr protein kinase family. NIMA subfamily.</text>
</comment>
<evidence type="ECO:0000313" key="13">
    <source>
        <dbReference type="Ensembl" id="ENSSDUP00000028693.1"/>
    </source>
</evidence>
<dbReference type="InterPro" id="IPR051131">
    <property type="entry name" value="NEK_Ser/Thr_kinase_NIMA"/>
</dbReference>
<evidence type="ECO:0000256" key="1">
    <source>
        <dbReference type="ARBA" id="ARBA00010886"/>
    </source>
</evidence>
<keyword evidence="7" id="KW-0067">ATP-binding</keyword>
<dbReference type="GO" id="GO:0005524">
    <property type="term" value="F:ATP binding"/>
    <property type="evidence" value="ECO:0007669"/>
    <property type="project" value="UniProtKB-KW"/>
</dbReference>
<keyword evidence="3" id="KW-0723">Serine/threonine-protein kinase</keyword>
<keyword evidence="6" id="KW-0418">Kinase</keyword>
<dbReference type="STRING" id="41447.ENSSDUP00000028568"/>
<dbReference type="InterPro" id="IPR008271">
    <property type="entry name" value="Ser/Thr_kinase_AS"/>
</dbReference>
<evidence type="ECO:0000256" key="4">
    <source>
        <dbReference type="ARBA" id="ARBA00022679"/>
    </source>
</evidence>
<dbReference type="EC" id="2.7.11.1" evidence="2"/>
<evidence type="ECO:0000256" key="9">
    <source>
        <dbReference type="ARBA" id="ARBA00048679"/>
    </source>
</evidence>
<feature type="region of interest" description="Disordered" evidence="11">
    <location>
        <begin position="603"/>
        <end position="627"/>
    </location>
</feature>
<dbReference type="InterPro" id="IPR011009">
    <property type="entry name" value="Kinase-like_dom_sf"/>
</dbReference>
<evidence type="ECO:0000256" key="3">
    <source>
        <dbReference type="ARBA" id="ARBA00022527"/>
    </source>
</evidence>
<dbReference type="AlphaFoldDB" id="A0A3B4VCY9"/>
<reference evidence="13" key="1">
    <citation type="submission" date="2025-05" db="UniProtKB">
        <authorList>
            <consortium name="Ensembl"/>
        </authorList>
    </citation>
    <scope>IDENTIFICATION</scope>
</reference>
<keyword evidence="14" id="KW-1185">Reference proteome</keyword>
<feature type="coiled-coil region" evidence="10">
    <location>
        <begin position="370"/>
        <end position="404"/>
    </location>
</feature>
<dbReference type="GO" id="GO:0004674">
    <property type="term" value="F:protein serine/threonine kinase activity"/>
    <property type="evidence" value="ECO:0007669"/>
    <property type="project" value="UniProtKB-KW"/>
</dbReference>
<dbReference type="PANTHER" id="PTHR44899">
    <property type="entry name" value="CAMK FAMILY PROTEIN KINASE"/>
    <property type="match status" value="1"/>
</dbReference>
<dbReference type="SUPFAM" id="SSF56112">
    <property type="entry name" value="Protein kinase-like (PK-like)"/>
    <property type="match status" value="2"/>
</dbReference>
<evidence type="ECO:0000256" key="11">
    <source>
        <dbReference type="SAM" id="MobiDB-lite"/>
    </source>
</evidence>
<dbReference type="Proteomes" id="UP000261420">
    <property type="component" value="Unplaced"/>
</dbReference>
<dbReference type="GeneTree" id="ENSGT00940000160525"/>
<dbReference type="Ensembl" id="ENSSDUT00000029067.1">
    <property type="protein sequence ID" value="ENSSDUP00000028574.1"/>
    <property type="gene ID" value="ENSSDUG00000020628.1"/>
</dbReference>
<evidence type="ECO:0000256" key="7">
    <source>
        <dbReference type="ARBA" id="ARBA00022840"/>
    </source>
</evidence>
<organism evidence="13 14">
    <name type="scientific">Seriola dumerili</name>
    <name type="common">Greater amberjack</name>
    <name type="synonym">Caranx dumerili</name>
    <dbReference type="NCBI Taxonomy" id="41447"/>
    <lineage>
        <taxon>Eukaryota</taxon>
        <taxon>Metazoa</taxon>
        <taxon>Chordata</taxon>
        <taxon>Craniata</taxon>
        <taxon>Vertebrata</taxon>
        <taxon>Euteleostomi</taxon>
        <taxon>Actinopterygii</taxon>
        <taxon>Neopterygii</taxon>
        <taxon>Teleostei</taxon>
        <taxon>Neoteleostei</taxon>
        <taxon>Acanthomorphata</taxon>
        <taxon>Carangaria</taxon>
        <taxon>Carangiformes</taxon>
        <taxon>Carangidae</taxon>
        <taxon>Seriola</taxon>
    </lineage>
</organism>
<evidence type="ECO:0000256" key="5">
    <source>
        <dbReference type="ARBA" id="ARBA00022741"/>
    </source>
</evidence>
<dbReference type="InterPro" id="IPR000719">
    <property type="entry name" value="Prot_kinase_dom"/>
</dbReference>
<feature type="compositionally biased region" description="Acidic residues" evidence="11">
    <location>
        <begin position="610"/>
        <end position="625"/>
    </location>
</feature>
<dbReference type="Ensembl" id="ENSSDUT00000029061.1">
    <property type="protein sequence ID" value="ENSSDUP00000028568.1"/>
    <property type="gene ID" value="ENSSDUG00000020628.1"/>
</dbReference>
<evidence type="ECO:0000259" key="12">
    <source>
        <dbReference type="PROSITE" id="PS50011"/>
    </source>
</evidence>
<dbReference type="Pfam" id="PF00069">
    <property type="entry name" value="Pkinase"/>
    <property type="match status" value="1"/>
</dbReference>
<evidence type="ECO:0000313" key="14">
    <source>
        <dbReference type="Proteomes" id="UP000261420"/>
    </source>
</evidence>
<evidence type="ECO:0000256" key="10">
    <source>
        <dbReference type="SAM" id="Coils"/>
    </source>
</evidence>
<keyword evidence="4" id="KW-0808">Transferase</keyword>
<keyword evidence="10" id="KW-0175">Coiled coil</keyword>
<dbReference type="Gene3D" id="3.30.200.20">
    <property type="entry name" value="Phosphorylase Kinase, domain 1"/>
    <property type="match status" value="1"/>
</dbReference>
<comment type="catalytic activity">
    <reaction evidence="8">
        <text>L-threonyl-[protein] + ATP = O-phospho-L-threonyl-[protein] + ADP + H(+)</text>
        <dbReference type="Rhea" id="RHEA:46608"/>
        <dbReference type="Rhea" id="RHEA-COMP:11060"/>
        <dbReference type="Rhea" id="RHEA-COMP:11605"/>
        <dbReference type="ChEBI" id="CHEBI:15378"/>
        <dbReference type="ChEBI" id="CHEBI:30013"/>
        <dbReference type="ChEBI" id="CHEBI:30616"/>
        <dbReference type="ChEBI" id="CHEBI:61977"/>
        <dbReference type="ChEBI" id="CHEBI:456216"/>
        <dbReference type="EC" id="2.7.11.1"/>
    </reaction>
</comment>
<dbReference type="Ensembl" id="ENSSDUT00000029186.1">
    <property type="protein sequence ID" value="ENSSDUP00000028693.1"/>
    <property type="gene ID" value="ENSSDUG00000020628.1"/>
</dbReference>
<comment type="catalytic activity">
    <reaction evidence="9">
        <text>L-seryl-[protein] + ATP = O-phospho-L-seryl-[protein] + ADP + H(+)</text>
        <dbReference type="Rhea" id="RHEA:17989"/>
        <dbReference type="Rhea" id="RHEA-COMP:9863"/>
        <dbReference type="Rhea" id="RHEA-COMP:11604"/>
        <dbReference type="ChEBI" id="CHEBI:15378"/>
        <dbReference type="ChEBI" id="CHEBI:29999"/>
        <dbReference type="ChEBI" id="CHEBI:30616"/>
        <dbReference type="ChEBI" id="CHEBI:83421"/>
        <dbReference type="ChEBI" id="CHEBI:456216"/>
        <dbReference type="EC" id="2.7.11.1"/>
    </reaction>
</comment>